<dbReference type="InterPro" id="IPR036890">
    <property type="entry name" value="HATPase_C_sf"/>
</dbReference>
<dbReference type="EMBL" id="CP136895">
    <property type="protein sequence ID" value="WOL11459.1"/>
    <property type="molecule type" value="Genomic_DNA"/>
</dbReference>
<dbReference type="PANTHER" id="PTHR32387:SF3">
    <property type="entry name" value="ATP_DNA BINDING PROTEIN"/>
    <property type="match status" value="1"/>
</dbReference>
<evidence type="ECO:0000313" key="2">
    <source>
        <dbReference type="Proteomes" id="UP001327560"/>
    </source>
</evidence>
<proteinExistence type="predicted"/>
<dbReference type="PANTHER" id="PTHR32387">
    <property type="entry name" value="WU:FJ29H11"/>
    <property type="match status" value="1"/>
</dbReference>
<evidence type="ECO:0000313" key="1">
    <source>
        <dbReference type="EMBL" id="WOL11459.1"/>
    </source>
</evidence>
<gene>
    <name evidence="1" type="ORF">Cni_G20222</name>
</gene>
<dbReference type="Proteomes" id="UP001327560">
    <property type="component" value="Chromosome 6"/>
</dbReference>
<organism evidence="1 2">
    <name type="scientific">Canna indica</name>
    <name type="common">Indian-shot</name>
    <dbReference type="NCBI Taxonomy" id="4628"/>
    <lineage>
        <taxon>Eukaryota</taxon>
        <taxon>Viridiplantae</taxon>
        <taxon>Streptophyta</taxon>
        <taxon>Embryophyta</taxon>
        <taxon>Tracheophyta</taxon>
        <taxon>Spermatophyta</taxon>
        <taxon>Magnoliopsida</taxon>
        <taxon>Liliopsida</taxon>
        <taxon>Zingiberales</taxon>
        <taxon>Cannaceae</taxon>
        <taxon>Canna</taxon>
    </lineage>
</organism>
<dbReference type="SUPFAM" id="SSF55874">
    <property type="entry name" value="ATPase domain of HSP90 chaperone/DNA topoisomerase II/histidine kinase"/>
    <property type="match status" value="1"/>
</dbReference>
<sequence>MAASHCTPREHIERIRRERYYIGKEEKNPLAEDIHQAVNYLSEELYSKDVHFLMELIQALLFTIHFIQIYVYLKFNAEDNKYVEGVTPSLEFVITSKDITMSGSKSTLLIFNNEIGFSPANIDSICRIGKSTKKGSRHLGYIGEKGIGFKSVFLISSKPHIFSNGYQIRFDEEPSPDCNLGYIVPEWVEENPSLSDICNIYGPSKCLPTTTIILPLKSEKEAAVKKQLSNLHPEVLLFLSKIRQLSVREHNGDPNHNTVSHISISSEANYQMKKNVNAESYTLILAAEEDDEDEGDQCCVLESPGTQISGRFESIPEISISRLRSAFYYLWKQKFPVKHESFDKKRMGVDEWVITLAFPYGRRLNRGMISSGVYSFLPTEMVSGFPFIIQADFLLVSSRESICEDNPWNKGILDCVPSAFLNAFITLVKGAPDAPSFSVPFLFNFIPVETSPIQILDSVRESIREKLVVEHIIPCESYTSQQIFCKPSEISRLLPAFWSVLNKAQKFGVDIRNLHSHGRYIVNSYFDNEDYDQVLIFLGVNYVDIAWYEKFIKSCNLAKQASEEVYLGLLNFIAHNWDNCFNDLPLLKFINASGDISLLSVSRARSGNQRLCIAHDPEHVSWLIDWNQEFIAVSNQVFMPQSTQTYLRDFQAGLQDWLEKSVKLKAVSVYAYGENFVKALSNKRYVIAFTHFLYHSISSKYASDWCLGQLCSSLPIVDEYGYVVTRRTEVLVPAKVSNWVRLLGANPWKSENHVVLSSEYLSPANFAGKHTPEHGLLKFLQLSLKASDIPHVHPPNAAFASVYSPLTKENAFLLLDWIHNIKSRKTDSLYSFLNCIKQGSWLKTSIGYKPPSHSFLSRSDWGVLLQTDFVLVDIPLIDQEFYGERILEYTEELKFVGVQSEFWQASEYIGKHLMNLAANFTLTRGNVFSLLNLIRYLREKHMSPDYLIRSVKDQKWLKTSHGYRSPSESILLDSEWKIAAQVVDGIPLIDNTFYGDRIRSYEAELQKLGVRVTIDDISKIVSEQLKHLVASSSISSKNVLALFATYRQFRKLKYKFPDALHDFITNAQWLHTCLGFRCPQASILFNSEWEALLHIASLPLIDGNSSYYGNSNDIYEYKNELKEFGVAVEFKDGAKFAIAGLSIPKNPSAIRPASVLSLLKCIQNADGKMESLPNDFMKSIKKRWLKTTMGFKSPEESILFDFKWGLQKEDGPFIDDIFYGPDVLSYKDEMKKIGVVVDAAEGCMLLANHIRCHSDISAISRVYMHLYQFKWEPENQAADWIWIPDKGATGQWVSSSNCILHDKVNLFGSQLIVLDQYYETKLLGFFSSVLWVRLGPNTEDYCKLWCSWEASSHHITFAQCSAFWSFIAKHWDSKTEKLVLGCISKLPVQKINDIILSEKLDAFIPDDLLLKDLFDRLSDEAIFVWYPPTYMPALSRVNLNKIYSCIGARPISEAVEKDESESFTATGANVRKVDPRSLVLKTGFLKIVLAFLCDASLNISSAERCRIVKKLHGLEVLGVDEHITVSCKVSLSSGKTLVVKASRMCRWVKDYAKLFIQRVDESTKRGIIEFSTYFAHVIAEGLLSEMPGQITALAELVKLGSLLDFQDDAVDFLLKTKNLHMFAEDEEFLSSLTSCSA</sequence>
<dbReference type="InterPro" id="IPR052957">
    <property type="entry name" value="Auxin_embryo_med"/>
</dbReference>
<protein>
    <recommendedName>
        <fullName evidence="3">Sacsin</fullName>
    </recommendedName>
</protein>
<keyword evidence="2" id="KW-1185">Reference proteome</keyword>
<dbReference type="Gene3D" id="3.30.565.10">
    <property type="entry name" value="Histidine kinase-like ATPase, C-terminal domain"/>
    <property type="match status" value="1"/>
</dbReference>
<evidence type="ECO:0008006" key="3">
    <source>
        <dbReference type="Google" id="ProtNLM"/>
    </source>
</evidence>
<name>A0AAQ3QHK7_9LILI</name>
<reference evidence="1 2" key="1">
    <citation type="submission" date="2023-10" db="EMBL/GenBank/DDBJ databases">
        <title>Chromosome-scale genome assembly provides insights into flower coloration mechanisms of Canna indica.</title>
        <authorList>
            <person name="Li C."/>
        </authorList>
    </citation>
    <scope>NUCLEOTIDE SEQUENCE [LARGE SCALE GENOMIC DNA]</scope>
    <source>
        <tissue evidence="1">Flower</tissue>
    </source>
</reference>
<accession>A0AAQ3QHK7</accession>